<sequence>MRTSVLLTALASVTVASAQSTTSLYLPDTDPQPLTADVAGVDASGKTTWLVKGGGTEGLVGTATLVQGPSGVSATYSGVAPGPTLAINFQCAFDGGNAICTAVDSDGTTVTETQPITSGLVAVTVGTTLAGVQTTTTSASTTTTKTSSASTGTATSSTGPATTSGASNNNSGVSNRGSLSGVIVLLMSGLSLLFAL</sequence>
<dbReference type="AlphaFoldDB" id="A0A8H5B344"/>
<evidence type="ECO:0000256" key="1">
    <source>
        <dbReference type="SAM" id="MobiDB-lite"/>
    </source>
</evidence>
<reference evidence="3 4" key="1">
    <citation type="journal article" date="2020" name="ISME J.">
        <title>Uncovering the hidden diversity of litter-decomposition mechanisms in mushroom-forming fungi.</title>
        <authorList>
            <person name="Floudas D."/>
            <person name="Bentzer J."/>
            <person name="Ahren D."/>
            <person name="Johansson T."/>
            <person name="Persson P."/>
            <person name="Tunlid A."/>
        </authorList>
    </citation>
    <scope>NUCLEOTIDE SEQUENCE [LARGE SCALE GENOMIC DNA]</scope>
    <source>
        <strain evidence="3 4">CBS 175.51</strain>
    </source>
</reference>
<feature type="region of interest" description="Disordered" evidence="1">
    <location>
        <begin position="135"/>
        <end position="172"/>
    </location>
</feature>
<feature type="chain" id="PRO_5034369255" evidence="2">
    <location>
        <begin position="19"/>
        <end position="196"/>
    </location>
</feature>
<dbReference type="EMBL" id="JAACJK010000220">
    <property type="protein sequence ID" value="KAF5315844.1"/>
    <property type="molecule type" value="Genomic_DNA"/>
</dbReference>
<proteinExistence type="predicted"/>
<comment type="caution">
    <text evidence="3">The sequence shown here is derived from an EMBL/GenBank/DDBJ whole genome shotgun (WGS) entry which is preliminary data.</text>
</comment>
<evidence type="ECO:0000256" key="2">
    <source>
        <dbReference type="SAM" id="SignalP"/>
    </source>
</evidence>
<keyword evidence="4" id="KW-1185">Reference proteome</keyword>
<dbReference type="PANTHER" id="PTHR40640">
    <property type="entry name" value="ANCHORED GLYCOPROTEIN, PUTATIVE (AFU_ORTHOLOGUE AFUA_8G04860)-RELATED"/>
    <property type="match status" value="1"/>
</dbReference>
<gene>
    <name evidence="3" type="ORF">D9611_005027</name>
</gene>
<evidence type="ECO:0000313" key="3">
    <source>
        <dbReference type="EMBL" id="KAF5315844.1"/>
    </source>
</evidence>
<feature type="signal peptide" evidence="2">
    <location>
        <begin position="1"/>
        <end position="18"/>
    </location>
</feature>
<evidence type="ECO:0000313" key="4">
    <source>
        <dbReference type="Proteomes" id="UP000541558"/>
    </source>
</evidence>
<dbReference type="PANTHER" id="PTHR40640:SF1">
    <property type="entry name" value="ANCHORED GLYCOPROTEIN, PUTATIVE (AFU_ORTHOLOGUE AFUA_8G04860)-RELATED"/>
    <property type="match status" value="1"/>
</dbReference>
<accession>A0A8H5B344</accession>
<protein>
    <submittedName>
        <fullName evidence="3">Uncharacterized protein</fullName>
    </submittedName>
</protein>
<name>A0A8H5B344_9AGAR</name>
<keyword evidence="2" id="KW-0732">Signal</keyword>
<dbReference type="OrthoDB" id="4991875at2759"/>
<dbReference type="Proteomes" id="UP000541558">
    <property type="component" value="Unassembled WGS sequence"/>
</dbReference>
<organism evidence="3 4">
    <name type="scientific">Ephemerocybe angulata</name>
    <dbReference type="NCBI Taxonomy" id="980116"/>
    <lineage>
        <taxon>Eukaryota</taxon>
        <taxon>Fungi</taxon>
        <taxon>Dikarya</taxon>
        <taxon>Basidiomycota</taxon>
        <taxon>Agaricomycotina</taxon>
        <taxon>Agaricomycetes</taxon>
        <taxon>Agaricomycetidae</taxon>
        <taxon>Agaricales</taxon>
        <taxon>Agaricineae</taxon>
        <taxon>Psathyrellaceae</taxon>
        <taxon>Ephemerocybe</taxon>
    </lineage>
</organism>